<keyword evidence="20" id="KW-1185">Reference proteome</keyword>
<evidence type="ECO:0000313" key="21">
    <source>
        <dbReference type="VGNC" id="VGNC:1957"/>
    </source>
</evidence>
<feature type="binding site" evidence="14">
    <location>
        <position position="725"/>
    </location>
    <ligand>
        <name>Zn(2+)</name>
        <dbReference type="ChEBI" id="CHEBI:29105"/>
    </ligand>
</feature>
<dbReference type="PRINTS" id="PR01270">
    <property type="entry name" value="HDASUPER"/>
</dbReference>
<evidence type="ECO:0000256" key="16">
    <source>
        <dbReference type="SAM" id="MobiDB-lite"/>
    </source>
</evidence>
<feature type="region of interest" description="Disordered" evidence="16">
    <location>
        <begin position="182"/>
        <end position="202"/>
    </location>
</feature>
<evidence type="ECO:0000256" key="9">
    <source>
        <dbReference type="ARBA" id="ARBA00023015"/>
    </source>
</evidence>
<reference evidence="19" key="3">
    <citation type="submission" date="2025-09" db="UniProtKB">
        <authorList>
            <consortium name="Ensembl"/>
        </authorList>
    </citation>
    <scope>IDENTIFICATION</scope>
</reference>
<keyword evidence="5 14" id="KW-0479">Metal-binding</keyword>
<dbReference type="InterPro" id="IPR023801">
    <property type="entry name" value="His_deacetylse_dom"/>
</dbReference>
<dbReference type="AlphaFoldDB" id="A0A2I3TI25"/>
<evidence type="ECO:0000256" key="2">
    <source>
        <dbReference type="ARBA" id="ARBA00007738"/>
    </source>
</evidence>
<evidence type="ECO:0000313" key="20">
    <source>
        <dbReference type="Proteomes" id="UP000002277"/>
    </source>
</evidence>
<evidence type="ECO:0000313" key="19">
    <source>
        <dbReference type="Ensembl" id="ENSPTRP00000088892.1"/>
    </source>
</evidence>
<keyword evidence="7 14" id="KW-0862">Zinc</keyword>
<dbReference type="InterPro" id="IPR046949">
    <property type="entry name" value="HDAC4/5/7/9"/>
</dbReference>
<comment type="catalytic activity">
    <reaction evidence="12">
        <text>N(6)-acetyl-L-lysyl-[histone] + H2O = L-lysyl-[histone] + acetate</text>
        <dbReference type="Rhea" id="RHEA:58196"/>
        <dbReference type="Rhea" id="RHEA-COMP:9845"/>
        <dbReference type="Rhea" id="RHEA-COMP:11338"/>
        <dbReference type="ChEBI" id="CHEBI:15377"/>
        <dbReference type="ChEBI" id="CHEBI:29969"/>
        <dbReference type="ChEBI" id="CHEBI:30089"/>
        <dbReference type="ChEBI" id="CHEBI:61930"/>
        <dbReference type="EC" id="3.5.1.98"/>
    </reaction>
</comment>
<dbReference type="GO" id="GO:0141221">
    <property type="term" value="F:histone deacetylase activity, hydrolytic mechanism"/>
    <property type="evidence" value="ECO:0007669"/>
    <property type="project" value="UniProtKB-EC"/>
</dbReference>
<dbReference type="InterPro" id="IPR024643">
    <property type="entry name" value="Hist_deacetylase_Gln_rich_N"/>
</dbReference>
<keyword evidence="6 12" id="KW-0378">Hydrolase</keyword>
<evidence type="ECO:0000259" key="17">
    <source>
        <dbReference type="Pfam" id="PF00850"/>
    </source>
</evidence>
<evidence type="ECO:0000259" key="18">
    <source>
        <dbReference type="Pfam" id="PF12203"/>
    </source>
</evidence>
<dbReference type="EC" id="3.5.1.98" evidence="3 12"/>
<dbReference type="CDD" id="cd10162">
    <property type="entry name" value="ClassIIa_HDAC4_Gln-rich-N"/>
    <property type="match status" value="1"/>
</dbReference>
<organism evidence="19 20">
    <name type="scientific">Pan troglodytes</name>
    <name type="common">Chimpanzee</name>
    <dbReference type="NCBI Taxonomy" id="9598"/>
    <lineage>
        <taxon>Eukaryota</taxon>
        <taxon>Metazoa</taxon>
        <taxon>Chordata</taxon>
        <taxon>Craniata</taxon>
        <taxon>Vertebrata</taxon>
        <taxon>Euteleostomi</taxon>
        <taxon>Mammalia</taxon>
        <taxon>Eutheria</taxon>
        <taxon>Euarchontoglires</taxon>
        <taxon>Primates</taxon>
        <taxon>Haplorrhini</taxon>
        <taxon>Catarrhini</taxon>
        <taxon>Hominidae</taxon>
        <taxon>Pan</taxon>
    </lineage>
</organism>
<dbReference type="VGNC" id="VGNC:1957">
    <property type="gene designation" value="HDAC4"/>
</dbReference>
<dbReference type="Pfam" id="PF00850">
    <property type="entry name" value="Hist_deacetyl"/>
    <property type="match status" value="1"/>
</dbReference>
<dbReference type="GO" id="GO:0000122">
    <property type="term" value="P:negative regulation of transcription by RNA polymerase II"/>
    <property type="evidence" value="ECO:0007669"/>
    <property type="project" value="InterPro"/>
</dbReference>
<evidence type="ECO:0000256" key="11">
    <source>
        <dbReference type="ARBA" id="ARBA00023242"/>
    </source>
</evidence>
<feature type="region of interest" description="Disordered" evidence="16">
    <location>
        <begin position="522"/>
        <end position="559"/>
    </location>
</feature>
<dbReference type="GeneTree" id="ENSGT00940000157440"/>
<gene>
    <name evidence="19 21" type="primary">HDAC4</name>
</gene>
<dbReference type="InterPro" id="IPR037138">
    <property type="entry name" value="His_deacetylse_dom_sf"/>
</dbReference>
<keyword evidence="8 12" id="KW-0156">Chromatin regulator</keyword>
<dbReference type="CDD" id="cd10006">
    <property type="entry name" value="HDAC4"/>
    <property type="match status" value="1"/>
</dbReference>
<comment type="function">
    <text evidence="12">Responsible for the deacetylation of lysine residues on the N-terminal part of the core histones (H2A, H2B, H3 and H4). Histone deacetylation gives a tag for epigenetic repression and plays an important role in transcriptional regulation, cell cycle progression and developmental events.</text>
</comment>
<feature type="active site" evidence="13">
    <location>
        <position position="777"/>
    </location>
</feature>
<feature type="domain" description="Histone deacetylase" evidence="17">
    <location>
        <begin position="649"/>
        <end position="966"/>
    </location>
</feature>
<feature type="binding site" evidence="14">
    <location>
        <position position="643"/>
    </location>
    <ligand>
        <name>Zn(2+)</name>
        <dbReference type="ChEBI" id="CHEBI:29105"/>
    </ligand>
</feature>
<feature type="region of interest" description="Disordered" evidence="16">
    <location>
        <begin position="483"/>
        <end position="505"/>
    </location>
</feature>
<dbReference type="InterPro" id="IPR023696">
    <property type="entry name" value="Ureohydrolase_dom_sf"/>
</dbReference>
<protein>
    <recommendedName>
        <fullName evidence="3 12">Histone deacetylase</fullName>
        <ecNumber evidence="3 12">3.5.1.98</ecNumber>
    </recommendedName>
</protein>
<dbReference type="Proteomes" id="UP000002277">
    <property type="component" value="Chromosome 2B"/>
</dbReference>
<evidence type="ECO:0000256" key="4">
    <source>
        <dbReference type="ARBA" id="ARBA00022491"/>
    </source>
</evidence>
<dbReference type="Gene3D" id="3.40.800.20">
    <property type="entry name" value="Histone deacetylase domain"/>
    <property type="match status" value="1"/>
</dbReference>
<feature type="compositionally biased region" description="Polar residues" evidence="16">
    <location>
        <begin position="182"/>
        <end position="200"/>
    </location>
</feature>
<evidence type="ECO:0000256" key="5">
    <source>
        <dbReference type="ARBA" id="ARBA00022723"/>
    </source>
</evidence>
<dbReference type="PANTHER" id="PTHR45364:SF13">
    <property type="entry name" value="HISTONE DEACETYLASE"/>
    <property type="match status" value="1"/>
</dbReference>
<keyword evidence="9 12" id="KW-0805">Transcription regulation</keyword>
<sequence>GGFQSHLYGLSGRDQPVELLNPARVNHMPSTVDVAAALPLQVAPSAVPMDLRLDHQFSLPVAEPALREQQLQQELLALKQKQQIQRQILIAEFQRQHEQLSRQHEAQLHEHIKQQQEMLAMKHQQELLEHQRKLERHRQEQELEKQHREQKLQQLKNKEKGKESEWKDHRVWLLGCSVKTQHSSLDQSSPPQSGVSTSYNHPVLGMYDAKDDFPLRKTASEPNLKLRSRLKQKVAERRSSPLLRRKDGPVVTALKKRPLDVTDSACSSAPGSGPSSPNNSSGSVSAENGIAPTVPSIPAETSLAHRLVAREGSAAPLPLYTSPSLPNITLGLPATGPSAGTAGQQDAERLALPALQQRLSLFPGTHLTPYLSTSPLERDGGAAHSPLLQHMVLLEQPPAQAPLVTGLGALPLHAQSLVGADRVSPSIHKLRQHRPLGRTQSAPLPQNAQALQHLVIQQQHQQFLEKHKQQFQQQQLQMNKIIPKPSEPARQPESHPEETEEELREHQALLDEPYLDRLPGQKEAHAQAGVQVKQEPIESDDEEAEPPREVEPGQRQPSEQELLFRQQALLLEQQRIHQLRNYQASMEAAGIPVSFGGHRPLSRAQSSPASATFPVSVQEPPTKPRFTTGLVYDTLMLKHQCTCGSSSSHPEHAGRIQSIWSRLQETGLRGKCECIRGRKATLEELQTVHSEAHTLLYGTNPLNRQKLDSKKLLGSLASVFVRLPCGGVGVDSDTIWNEVHSAGAARLAVGCVVELVFKVATGELKNGFAVVRPPGHHAEESTPMGFCYFNSVAVAAKLLQQRLSVSKILIVDWDVHHGNGTQQAFYSDPSVLYVSLHRYDDGNFFPGSGAPDEVGTGPGVGFNVNMAFTGGLDPPMGDAEYLAAFRTVVMPIASEFAPDVVLVSSGFDAVEGHPTPLGGYNLSARCFGYLTKQLMGLAGGRIVLALEGGHDLTAICDASEACVSALLGNELDPLPEKVLQQRPNANAVRSMEKVMEIHSKYWRCLQRTTSTAGRSLIEAQTCENEEAETVTAMASLSVGVKPAEKRPDEEPMEEEPPL</sequence>
<dbReference type="InterPro" id="IPR000286">
    <property type="entry name" value="HDACs"/>
</dbReference>
<dbReference type="SUPFAM" id="SSF52768">
    <property type="entry name" value="Arginase/deacetylase"/>
    <property type="match status" value="1"/>
</dbReference>
<dbReference type="PIRSF" id="PIRSF037911">
    <property type="entry name" value="HDAC_II_euk"/>
    <property type="match status" value="1"/>
</dbReference>
<feature type="binding site" evidence="14">
    <location>
        <position position="649"/>
    </location>
    <ligand>
        <name>Zn(2+)</name>
        <dbReference type="ChEBI" id="CHEBI:29105"/>
    </ligand>
</feature>
<dbReference type="Pfam" id="PF12203">
    <property type="entry name" value="HDAC4_Gln"/>
    <property type="match status" value="1"/>
</dbReference>
<comment type="similarity">
    <text evidence="2 12">Belongs to the histone deacetylase family. HD type 2 subfamily.</text>
</comment>
<accession>A0A2I3TI25</accession>
<reference evidence="19" key="2">
    <citation type="submission" date="2025-08" db="UniProtKB">
        <authorList>
            <consortium name="Ensembl"/>
        </authorList>
    </citation>
    <scope>IDENTIFICATION</scope>
</reference>
<comment type="subcellular location">
    <subcellularLocation>
        <location evidence="1 12">Nucleus</location>
    </subcellularLocation>
</comment>
<dbReference type="GO" id="GO:0046872">
    <property type="term" value="F:metal ion binding"/>
    <property type="evidence" value="ECO:0007669"/>
    <property type="project" value="UniProtKB-KW"/>
</dbReference>
<keyword evidence="11" id="KW-0539">Nucleus</keyword>
<feature type="region of interest" description="Disordered" evidence="16">
    <location>
        <begin position="133"/>
        <end position="163"/>
    </location>
</feature>
<feature type="region of interest" description="Disordered" evidence="16">
    <location>
        <begin position="228"/>
        <end position="296"/>
    </location>
</feature>
<feature type="compositionally biased region" description="Low complexity" evidence="16">
    <location>
        <begin position="264"/>
        <end position="286"/>
    </location>
</feature>
<name>A0A2I3TI25_PANTR</name>
<evidence type="ECO:0000256" key="10">
    <source>
        <dbReference type="ARBA" id="ARBA00023163"/>
    </source>
</evidence>
<dbReference type="GO" id="GO:0005634">
    <property type="term" value="C:nucleus"/>
    <property type="evidence" value="ECO:0007669"/>
    <property type="project" value="UniProtKB-SubCell"/>
</dbReference>
<keyword evidence="10 12" id="KW-0804">Transcription</keyword>
<reference evidence="19 20" key="1">
    <citation type="journal article" date="2005" name="Nature">
        <title>Initial sequence of the chimpanzee genome and comparison with the human genome.</title>
        <authorList>
            <consortium name="Chimpanzee sequencing and analysis consortium"/>
        </authorList>
    </citation>
    <scope>NUCLEOTIDE SEQUENCE [LARGE SCALE GENOMIC DNA]</scope>
</reference>
<dbReference type="PANTHER" id="PTHR45364">
    <property type="entry name" value="HISTONE DEACETYLASE 9-RELATED"/>
    <property type="match status" value="1"/>
</dbReference>
<evidence type="ECO:0000256" key="14">
    <source>
        <dbReference type="PIRSR" id="PIRSR037911-2"/>
    </source>
</evidence>
<dbReference type="Ensembl" id="ENSPTRT00000103848.1">
    <property type="protein sequence ID" value="ENSPTRP00000088892.1"/>
    <property type="gene ID" value="ENSPTRG00000013097.5"/>
</dbReference>
<keyword evidence="4 12" id="KW-0678">Repressor</keyword>
<feature type="site" description="Contributes to catalysis" evidence="15">
    <location>
        <position position="950"/>
    </location>
</feature>
<dbReference type="FunFam" id="3.40.800.20:FF:000002">
    <property type="entry name" value="Histone deacetylase"/>
    <property type="match status" value="1"/>
</dbReference>
<dbReference type="GO" id="GO:0140297">
    <property type="term" value="F:DNA-binding transcription factor binding"/>
    <property type="evidence" value="ECO:0007669"/>
    <property type="project" value="UniProtKB-ARBA"/>
</dbReference>
<feature type="compositionally biased region" description="Basic and acidic residues" evidence="16">
    <location>
        <begin position="490"/>
        <end position="505"/>
    </location>
</feature>
<feature type="region of interest" description="Disordered" evidence="16">
    <location>
        <begin position="1035"/>
        <end position="1058"/>
    </location>
</feature>
<evidence type="ECO:0000256" key="13">
    <source>
        <dbReference type="PIRSR" id="PIRSR037911-1"/>
    </source>
</evidence>
<dbReference type="EMBL" id="AC194550">
    <property type="status" value="NOT_ANNOTATED_CDS"/>
    <property type="molecule type" value="Genomic_DNA"/>
</dbReference>
<dbReference type="EMBL" id="AACZ04070577">
    <property type="status" value="NOT_ANNOTATED_CDS"/>
    <property type="molecule type" value="Genomic_DNA"/>
</dbReference>
<evidence type="ECO:0000256" key="8">
    <source>
        <dbReference type="ARBA" id="ARBA00022853"/>
    </source>
</evidence>
<evidence type="ECO:0000256" key="6">
    <source>
        <dbReference type="ARBA" id="ARBA00022801"/>
    </source>
</evidence>
<feature type="binding site" evidence="14">
    <location>
        <position position="641"/>
    </location>
    <ligand>
        <name>Zn(2+)</name>
        <dbReference type="ChEBI" id="CHEBI:29105"/>
    </ligand>
</feature>
<evidence type="ECO:0000256" key="15">
    <source>
        <dbReference type="PIRSR" id="PIRSR037911-3"/>
    </source>
</evidence>
<feature type="domain" description="Histone deacetylase glutamine rich N-terminal" evidence="18">
    <location>
        <begin position="62"/>
        <end position="152"/>
    </location>
</feature>
<dbReference type="Gene3D" id="6.10.250.1550">
    <property type="match status" value="1"/>
</dbReference>
<feature type="compositionally biased region" description="Basic and acidic residues" evidence="16">
    <location>
        <begin position="233"/>
        <end position="248"/>
    </location>
</feature>
<evidence type="ECO:0000256" key="3">
    <source>
        <dbReference type="ARBA" id="ARBA00012111"/>
    </source>
</evidence>
<evidence type="ECO:0000256" key="12">
    <source>
        <dbReference type="PIRNR" id="PIRNR037911"/>
    </source>
</evidence>
<feature type="region of interest" description="Disordered" evidence="16">
    <location>
        <begin position="600"/>
        <end position="620"/>
    </location>
</feature>
<evidence type="ECO:0000256" key="7">
    <source>
        <dbReference type="ARBA" id="ARBA00022833"/>
    </source>
</evidence>
<dbReference type="Bgee" id="ENSPTRG00000013097">
    <property type="expression patterns" value="Expressed in colon and 21 other cell types or tissues"/>
</dbReference>
<evidence type="ECO:0000256" key="1">
    <source>
        <dbReference type="ARBA" id="ARBA00004123"/>
    </source>
</evidence>
<proteinExistence type="inferred from homology"/>
<feature type="compositionally biased region" description="Polar residues" evidence="16">
    <location>
        <begin position="603"/>
        <end position="615"/>
    </location>
</feature>